<dbReference type="InterPro" id="IPR016977">
    <property type="entry name" value="ComGF"/>
</dbReference>
<evidence type="ECO:0000313" key="1">
    <source>
        <dbReference type="EMBL" id="GEP84735.1"/>
    </source>
</evidence>
<keyword evidence="2" id="KW-1185">Reference proteome</keyword>
<dbReference type="Pfam" id="PF15980">
    <property type="entry name" value="ComGF"/>
    <property type="match status" value="1"/>
</dbReference>
<dbReference type="EMBL" id="BKAR01000014">
    <property type="protein sequence ID" value="GEP84735.1"/>
    <property type="molecule type" value="Genomic_DNA"/>
</dbReference>
<dbReference type="NCBIfam" id="NF041002">
    <property type="entry name" value="pilin_ComGF"/>
    <property type="match status" value="1"/>
</dbReference>
<sequence>MSIIILKAIIKKYVLLIQKLVKNNVSKNNKFFAFTLIETLLAFSIFCLALSLIPPLFKSVNALNNQINDTALINFEFFSQDITRELNEVSIKNIEIDNNHLIAKKKARLINFTFTKEKIYKTVDGKGNITLIQNIKDFKLTKINNKYIKVDLTLFENNRQYKKILII</sequence>
<name>A0A239U2S1_9STAP</name>
<organism evidence="1 2">
    <name type="scientific">Staphylococcus piscifermentans</name>
    <dbReference type="NCBI Taxonomy" id="70258"/>
    <lineage>
        <taxon>Bacteria</taxon>
        <taxon>Bacillati</taxon>
        <taxon>Bacillota</taxon>
        <taxon>Bacilli</taxon>
        <taxon>Bacillales</taxon>
        <taxon>Staphylococcaceae</taxon>
        <taxon>Staphylococcus</taxon>
    </lineage>
</organism>
<comment type="caution">
    <text evidence="1">The sequence shown here is derived from an EMBL/GenBank/DDBJ whole genome shotgun (WGS) entry which is preliminary data.</text>
</comment>
<dbReference type="Proteomes" id="UP000321736">
    <property type="component" value="Unassembled WGS sequence"/>
</dbReference>
<proteinExistence type="predicted"/>
<protein>
    <submittedName>
        <fullName evidence="1">Uncharacterized protein</fullName>
    </submittedName>
</protein>
<accession>A0A239U2S1</accession>
<reference evidence="1 2" key="1">
    <citation type="submission" date="2019-07" db="EMBL/GenBank/DDBJ databases">
        <title>Whole genome shotgun sequence of Staphylococcus piscifermentans NBRC 109625.</title>
        <authorList>
            <person name="Hosoyama A."/>
            <person name="Uohara A."/>
            <person name="Ohji S."/>
            <person name="Ichikawa N."/>
        </authorList>
    </citation>
    <scope>NUCLEOTIDE SEQUENCE [LARGE SCALE GENOMIC DNA]</scope>
    <source>
        <strain evidence="1 2">NBRC 109625</strain>
    </source>
</reference>
<evidence type="ECO:0000313" key="2">
    <source>
        <dbReference type="Proteomes" id="UP000321736"/>
    </source>
</evidence>
<dbReference type="RefSeq" id="WP_095105048.1">
    <property type="nucleotide sequence ID" value="NZ_BKAR01000014.1"/>
</dbReference>
<gene>
    <name evidence="1" type="ORF">SPI02_13200</name>
</gene>
<dbReference type="AlphaFoldDB" id="A0A239U2S1"/>
<dbReference type="OrthoDB" id="2413363at2"/>